<keyword evidence="5" id="KW-1003">Cell membrane</keyword>
<keyword evidence="14 17" id="KW-0472">Membrane</keyword>
<sequence>MIIRIFDILREKLVPKNKVVRTVIYILLVIILSGFIYLAYNEYKKTIIVQQEQQMLSISRSISRSIEMYTDDAMDSVEAIALDKDFIKSISYIENGEMLDVYDNKIRSYYEAKDDAIDSICFYNKNGKLVTQYPKSLQNTDSVLQTDIDAAISKKKTYIGKVHLNKSKDIFIYSVYQPIFDGDNFKGVISVQLRVDAIYKKLIADVKVGEKGYAMVKDQDGIIIMHQLKEQIGIDVIETRKQMHPGLDFRELEELIDHQLKGDEGTAIYHSYWWWESSLKKAKKLNAYTPAKLGNYFWIVAVTMSYDEVQRPINRFLVIVIGIVIIIIIIIYFFLSELFRMKKNKEALEKETEYLRILNESSEKLRKKEAELYHSHKLKMIGTLAGGIAHDINNLLTPILGYSELLLMRTGEDEEYYEDIEEILKASKKGKDLIEQILLFTRNDKENVKIEPVNINDIIKETINLLKAVIPKNVTLKENINKDCGYIKANPTQIHQVIFNLCTNAYQSVGNSRGEVEICLNTVSGIEANNISNVLSEKHDYVELMIKDDGCGIDEETKKRIFDPFFTTKDIGKGSGLGLFVVQSIVNRYGGVIMVDSEIDMGSCFKVYLPLVNEESDMDKSENSERKLLEDKLSYKKRILVIDDSLENIKVIKKSLEHVGFQVVARTDGRKAIKLFKKNSKKFDIVITDYMMPNIKGIELAAEIKKIKNDAAVILMSGYVDESDVNYNSIVDAFVRKPIELSELLEAINKII</sequence>
<evidence type="ECO:0000256" key="9">
    <source>
        <dbReference type="ARBA" id="ARBA00022741"/>
    </source>
</evidence>
<dbReference type="AlphaFoldDB" id="C6Q0M6"/>
<evidence type="ECO:0000256" key="4">
    <source>
        <dbReference type="ARBA" id="ARBA00018672"/>
    </source>
</evidence>
<dbReference type="Pfam" id="PF00512">
    <property type="entry name" value="HisKA"/>
    <property type="match status" value="1"/>
</dbReference>
<dbReference type="Gene3D" id="3.30.565.10">
    <property type="entry name" value="Histidine kinase-like ATPase, C-terminal domain"/>
    <property type="match status" value="1"/>
</dbReference>
<evidence type="ECO:0000259" key="18">
    <source>
        <dbReference type="PROSITE" id="PS50109"/>
    </source>
</evidence>
<dbReference type="SMART" id="SM00388">
    <property type="entry name" value="HisKA"/>
    <property type="match status" value="1"/>
</dbReference>
<protein>
    <recommendedName>
        <fullName evidence="4">Stage 0 sporulation protein A homolog</fullName>
        <ecNumber evidence="3">2.7.13.3</ecNumber>
    </recommendedName>
</protein>
<dbReference type="RefSeq" id="WP_007063478.1">
    <property type="nucleotide sequence ID" value="NZ_ACVI01000118.1"/>
</dbReference>
<dbReference type="GO" id="GO:0005886">
    <property type="term" value="C:plasma membrane"/>
    <property type="evidence" value="ECO:0007669"/>
    <property type="project" value="UniProtKB-SubCell"/>
</dbReference>
<keyword evidence="10 20" id="KW-0418">Kinase</keyword>
<evidence type="ECO:0000256" key="15">
    <source>
        <dbReference type="ARBA" id="ARBA00024867"/>
    </source>
</evidence>
<keyword evidence="7" id="KW-0808">Transferase</keyword>
<dbReference type="GO" id="GO:0005524">
    <property type="term" value="F:ATP binding"/>
    <property type="evidence" value="ECO:0007669"/>
    <property type="project" value="UniProtKB-KW"/>
</dbReference>
<dbReference type="InterPro" id="IPR011006">
    <property type="entry name" value="CheY-like_superfamily"/>
</dbReference>
<evidence type="ECO:0000256" key="1">
    <source>
        <dbReference type="ARBA" id="ARBA00000085"/>
    </source>
</evidence>
<feature type="transmembrane region" description="Helical" evidence="17">
    <location>
        <begin position="316"/>
        <end position="335"/>
    </location>
</feature>
<feature type="modified residue" description="4-aspartylphosphate" evidence="16">
    <location>
        <position position="689"/>
    </location>
</feature>
<proteinExistence type="predicted"/>
<dbReference type="EC" id="2.7.13.3" evidence="3"/>
<comment type="catalytic activity">
    <reaction evidence="1">
        <text>ATP + protein L-histidine = ADP + protein N-phospho-L-histidine.</text>
        <dbReference type="EC" id="2.7.13.3"/>
    </reaction>
</comment>
<dbReference type="PANTHER" id="PTHR43065">
    <property type="entry name" value="SENSOR HISTIDINE KINASE"/>
    <property type="match status" value="1"/>
</dbReference>
<evidence type="ECO:0000259" key="19">
    <source>
        <dbReference type="PROSITE" id="PS50110"/>
    </source>
</evidence>
<dbReference type="InterPro" id="IPR005467">
    <property type="entry name" value="His_kinase_dom"/>
</dbReference>
<evidence type="ECO:0000256" key="14">
    <source>
        <dbReference type="ARBA" id="ARBA00023136"/>
    </source>
</evidence>
<keyword evidence="11" id="KW-0067">ATP-binding</keyword>
<evidence type="ECO:0000256" key="17">
    <source>
        <dbReference type="SAM" id="Phobius"/>
    </source>
</evidence>
<name>C6Q0M6_9CLOT</name>
<dbReference type="InterPro" id="IPR029151">
    <property type="entry name" value="Sensor-like_sf"/>
</dbReference>
<dbReference type="SUPFAM" id="SSF47384">
    <property type="entry name" value="Homodimeric domain of signal transducing histidine kinase"/>
    <property type="match status" value="1"/>
</dbReference>
<accession>C6Q0M6</accession>
<organism evidence="20 21">
    <name type="scientific">Clostridium carboxidivorans P7</name>
    <dbReference type="NCBI Taxonomy" id="536227"/>
    <lineage>
        <taxon>Bacteria</taxon>
        <taxon>Bacillati</taxon>
        <taxon>Bacillota</taxon>
        <taxon>Clostridia</taxon>
        <taxon>Eubacteriales</taxon>
        <taxon>Clostridiaceae</taxon>
        <taxon>Clostridium</taxon>
    </lineage>
</organism>
<feature type="transmembrane region" description="Helical" evidence="17">
    <location>
        <begin position="20"/>
        <end position="40"/>
    </location>
</feature>
<evidence type="ECO:0000256" key="7">
    <source>
        <dbReference type="ARBA" id="ARBA00022679"/>
    </source>
</evidence>
<dbReference type="PRINTS" id="PR00344">
    <property type="entry name" value="BCTRLSENSOR"/>
</dbReference>
<dbReference type="InterPro" id="IPR003661">
    <property type="entry name" value="HisK_dim/P_dom"/>
</dbReference>
<evidence type="ECO:0000256" key="6">
    <source>
        <dbReference type="ARBA" id="ARBA00022553"/>
    </source>
</evidence>
<dbReference type="PROSITE" id="PS50109">
    <property type="entry name" value="HIS_KIN"/>
    <property type="match status" value="1"/>
</dbReference>
<reference evidence="20 21" key="1">
    <citation type="submission" date="2009-06" db="EMBL/GenBank/DDBJ databases">
        <title>The draft genome of Clostridium carboxidivorans P7.</title>
        <authorList>
            <consortium name="US DOE Joint Genome Institute (JGI-PGF)"/>
            <person name="Lucas S."/>
            <person name="Copeland A."/>
            <person name="Lapidus A."/>
            <person name="Glavina del Rio T."/>
            <person name="Tice H."/>
            <person name="Bruce D."/>
            <person name="Goodwin L."/>
            <person name="Pitluck S."/>
            <person name="Larimer F."/>
            <person name="Land M.L."/>
            <person name="Hauser L."/>
            <person name="Hemme C.L."/>
        </authorList>
    </citation>
    <scope>NUCLEOTIDE SEQUENCE [LARGE SCALE GENOMIC DNA]</scope>
    <source>
        <strain evidence="20 21">P7</strain>
    </source>
</reference>
<dbReference type="eggNOG" id="COG4191">
    <property type="taxonomic scope" value="Bacteria"/>
</dbReference>
<evidence type="ECO:0000313" key="20">
    <source>
        <dbReference type="EMBL" id="EET84963.1"/>
    </source>
</evidence>
<dbReference type="PROSITE" id="PS50110">
    <property type="entry name" value="RESPONSE_REGULATORY"/>
    <property type="match status" value="1"/>
</dbReference>
<keyword evidence="13" id="KW-0902">Two-component regulatory system</keyword>
<keyword evidence="9" id="KW-0547">Nucleotide-binding</keyword>
<evidence type="ECO:0000256" key="10">
    <source>
        <dbReference type="ARBA" id="ARBA00022777"/>
    </source>
</evidence>
<dbReference type="SUPFAM" id="SSF103190">
    <property type="entry name" value="Sensory domain-like"/>
    <property type="match status" value="1"/>
</dbReference>
<dbReference type="Pfam" id="PF00072">
    <property type="entry name" value="Response_reg"/>
    <property type="match status" value="1"/>
</dbReference>
<evidence type="ECO:0000256" key="12">
    <source>
        <dbReference type="ARBA" id="ARBA00022989"/>
    </source>
</evidence>
<dbReference type="PANTHER" id="PTHR43065:SF46">
    <property type="entry name" value="C4-DICARBOXYLATE TRANSPORT SENSOR PROTEIN DCTB"/>
    <property type="match status" value="1"/>
</dbReference>
<dbReference type="InterPro" id="IPR004358">
    <property type="entry name" value="Sig_transdc_His_kin-like_C"/>
</dbReference>
<dbReference type="InterPro" id="IPR003594">
    <property type="entry name" value="HATPase_dom"/>
</dbReference>
<dbReference type="GO" id="GO:0000155">
    <property type="term" value="F:phosphorelay sensor kinase activity"/>
    <property type="evidence" value="ECO:0007669"/>
    <property type="project" value="InterPro"/>
</dbReference>
<comment type="function">
    <text evidence="15">May play the central regulatory role in sporulation. It may be an element of the effector pathway responsible for the activation of sporulation genes in response to nutritional stress. Spo0A may act in concert with spo0H (a sigma factor) to control the expression of some genes that are critical to the sporulation process.</text>
</comment>
<dbReference type="STRING" id="536227.Ccar_16905"/>
<dbReference type="SMART" id="SM00448">
    <property type="entry name" value="REC"/>
    <property type="match status" value="1"/>
</dbReference>
<dbReference type="Gene3D" id="3.30.450.20">
    <property type="entry name" value="PAS domain"/>
    <property type="match status" value="1"/>
</dbReference>
<dbReference type="CDD" id="cd18774">
    <property type="entry name" value="PDC2_HK_sensor"/>
    <property type="match status" value="1"/>
</dbReference>
<dbReference type="Gene3D" id="1.10.287.130">
    <property type="match status" value="1"/>
</dbReference>
<dbReference type="InterPro" id="IPR033479">
    <property type="entry name" value="dCache_1"/>
</dbReference>
<evidence type="ECO:0000256" key="2">
    <source>
        <dbReference type="ARBA" id="ARBA00004651"/>
    </source>
</evidence>
<feature type="domain" description="Response regulatory" evidence="19">
    <location>
        <begin position="638"/>
        <end position="752"/>
    </location>
</feature>
<evidence type="ECO:0000313" key="21">
    <source>
        <dbReference type="Proteomes" id="UP000004198"/>
    </source>
</evidence>
<gene>
    <name evidence="20" type="ORF">CcarbDRAFT_4593</name>
</gene>
<keyword evidence="6 16" id="KW-0597">Phosphoprotein</keyword>
<dbReference type="KEGG" id="cck:Ccar_16905"/>
<evidence type="ECO:0000256" key="13">
    <source>
        <dbReference type="ARBA" id="ARBA00023012"/>
    </source>
</evidence>
<dbReference type="InterPro" id="IPR001789">
    <property type="entry name" value="Sig_transdc_resp-reg_receiver"/>
</dbReference>
<keyword evidence="8 17" id="KW-0812">Transmembrane</keyword>
<dbReference type="Pfam" id="PF02743">
    <property type="entry name" value="dCache_1"/>
    <property type="match status" value="1"/>
</dbReference>
<evidence type="ECO:0000256" key="8">
    <source>
        <dbReference type="ARBA" id="ARBA00022692"/>
    </source>
</evidence>
<evidence type="ECO:0000256" key="16">
    <source>
        <dbReference type="PROSITE-ProRule" id="PRU00169"/>
    </source>
</evidence>
<dbReference type="InterPro" id="IPR036890">
    <property type="entry name" value="HATPase_C_sf"/>
</dbReference>
<keyword evidence="12 17" id="KW-1133">Transmembrane helix</keyword>
<evidence type="ECO:0000256" key="3">
    <source>
        <dbReference type="ARBA" id="ARBA00012438"/>
    </source>
</evidence>
<dbReference type="SUPFAM" id="SSF52172">
    <property type="entry name" value="CheY-like"/>
    <property type="match status" value="1"/>
</dbReference>
<dbReference type="EMBL" id="ACVI01000118">
    <property type="protein sequence ID" value="EET84963.1"/>
    <property type="molecule type" value="Genomic_DNA"/>
</dbReference>
<dbReference type="PATRIC" id="fig|536227.13.peg.3556"/>
<evidence type="ECO:0000256" key="11">
    <source>
        <dbReference type="ARBA" id="ARBA00022840"/>
    </source>
</evidence>
<dbReference type="Proteomes" id="UP000004198">
    <property type="component" value="Unassembled WGS sequence"/>
</dbReference>
<dbReference type="Pfam" id="PF02518">
    <property type="entry name" value="HATPase_c"/>
    <property type="match status" value="1"/>
</dbReference>
<comment type="subcellular location">
    <subcellularLocation>
        <location evidence="2">Cell membrane</location>
        <topology evidence="2">Multi-pass membrane protein</topology>
    </subcellularLocation>
</comment>
<keyword evidence="21" id="KW-1185">Reference proteome</keyword>
<dbReference type="SUPFAM" id="SSF55874">
    <property type="entry name" value="ATPase domain of HSP90 chaperone/DNA topoisomerase II/histidine kinase"/>
    <property type="match status" value="1"/>
</dbReference>
<dbReference type="CDD" id="cd00082">
    <property type="entry name" value="HisKA"/>
    <property type="match status" value="1"/>
</dbReference>
<feature type="domain" description="Histidine kinase" evidence="18">
    <location>
        <begin position="387"/>
        <end position="613"/>
    </location>
</feature>
<dbReference type="InterPro" id="IPR036097">
    <property type="entry name" value="HisK_dim/P_sf"/>
</dbReference>
<dbReference type="Gene3D" id="3.40.50.2300">
    <property type="match status" value="1"/>
</dbReference>
<evidence type="ECO:0000256" key="5">
    <source>
        <dbReference type="ARBA" id="ARBA00022475"/>
    </source>
</evidence>
<dbReference type="SMART" id="SM00387">
    <property type="entry name" value="HATPase_c"/>
    <property type="match status" value="1"/>
</dbReference>
<dbReference type="CDD" id="cd18773">
    <property type="entry name" value="PDC1_HK_sensor"/>
    <property type="match status" value="1"/>
</dbReference>
<comment type="caution">
    <text evidence="20">The sequence shown here is derived from an EMBL/GenBank/DDBJ whole genome shotgun (WGS) entry which is preliminary data.</text>
</comment>
<dbReference type="CDD" id="cd17546">
    <property type="entry name" value="REC_hyHK_CKI1_RcsC-like"/>
    <property type="match status" value="1"/>
</dbReference>